<dbReference type="AlphaFoldDB" id="A0A7W5F916"/>
<feature type="transmembrane region" description="Helical" evidence="6">
    <location>
        <begin position="249"/>
        <end position="270"/>
    </location>
</feature>
<keyword evidence="5 6" id="KW-0472">Membrane</keyword>
<evidence type="ECO:0000256" key="2">
    <source>
        <dbReference type="ARBA" id="ARBA00022475"/>
    </source>
</evidence>
<evidence type="ECO:0000313" key="7">
    <source>
        <dbReference type="EMBL" id="MBB3089755.1"/>
    </source>
</evidence>
<dbReference type="RefSeq" id="WP_183545812.1">
    <property type="nucleotide sequence ID" value="NZ_BMQT01000009.1"/>
</dbReference>
<feature type="transmembrane region" description="Helical" evidence="6">
    <location>
        <begin position="445"/>
        <end position="464"/>
    </location>
</feature>
<proteinExistence type="predicted"/>
<dbReference type="PANTHER" id="PTHR42770:SF7">
    <property type="entry name" value="MEMBRANE PROTEIN"/>
    <property type="match status" value="1"/>
</dbReference>
<dbReference type="Proteomes" id="UP000577707">
    <property type="component" value="Unassembled WGS sequence"/>
</dbReference>
<comment type="subcellular location">
    <subcellularLocation>
        <location evidence="1">Cell membrane</location>
        <topology evidence="1">Multi-pass membrane protein</topology>
    </subcellularLocation>
</comment>
<organism evidence="7 8">
    <name type="scientific">Nocardioides albus</name>
    <dbReference type="NCBI Taxonomy" id="1841"/>
    <lineage>
        <taxon>Bacteria</taxon>
        <taxon>Bacillati</taxon>
        <taxon>Actinomycetota</taxon>
        <taxon>Actinomycetes</taxon>
        <taxon>Propionibacteriales</taxon>
        <taxon>Nocardioidaceae</taxon>
        <taxon>Nocardioides</taxon>
    </lineage>
</organism>
<comment type="caution">
    <text evidence="7">The sequence shown here is derived from an EMBL/GenBank/DDBJ whole genome shotgun (WGS) entry which is preliminary data.</text>
</comment>
<dbReference type="InterPro" id="IPR002293">
    <property type="entry name" value="AA/rel_permease1"/>
</dbReference>
<keyword evidence="2" id="KW-1003">Cell membrane</keyword>
<dbReference type="InterPro" id="IPR050367">
    <property type="entry name" value="APC_superfamily"/>
</dbReference>
<evidence type="ECO:0000256" key="3">
    <source>
        <dbReference type="ARBA" id="ARBA00022692"/>
    </source>
</evidence>
<evidence type="ECO:0000256" key="5">
    <source>
        <dbReference type="ARBA" id="ARBA00023136"/>
    </source>
</evidence>
<feature type="transmembrane region" description="Helical" evidence="6">
    <location>
        <begin position="383"/>
        <end position="403"/>
    </location>
</feature>
<feature type="transmembrane region" description="Helical" evidence="6">
    <location>
        <begin position="105"/>
        <end position="131"/>
    </location>
</feature>
<keyword evidence="3 6" id="KW-0812">Transmembrane</keyword>
<evidence type="ECO:0000313" key="8">
    <source>
        <dbReference type="Proteomes" id="UP000577707"/>
    </source>
</evidence>
<feature type="transmembrane region" description="Helical" evidence="6">
    <location>
        <begin position="62"/>
        <end position="84"/>
    </location>
</feature>
<feature type="transmembrane region" description="Helical" evidence="6">
    <location>
        <begin position="176"/>
        <end position="196"/>
    </location>
</feature>
<gene>
    <name evidence="7" type="ORF">FHS12_002704</name>
</gene>
<dbReference type="GO" id="GO:0005886">
    <property type="term" value="C:plasma membrane"/>
    <property type="evidence" value="ECO:0007669"/>
    <property type="project" value="UniProtKB-SubCell"/>
</dbReference>
<feature type="transmembrane region" description="Helical" evidence="6">
    <location>
        <begin position="415"/>
        <end position="433"/>
    </location>
</feature>
<accession>A0A7W5F916</accession>
<feature type="transmembrane region" description="Helical" evidence="6">
    <location>
        <begin position="151"/>
        <end position="169"/>
    </location>
</feature>
<evidence type="ECO:0000256" key="6">
    <source>
        <dbReference type="SAM" id="Phobius"/>
    </source>
</evidence>
<reference evidence="7 8" key="1">
    <citation type="submission" date="2020-08" db="EMBL/GenBank/DDBJ databases">
        <title>Genomic Encyclopedia of Type Strains, Phase III (KMG-III): the genomes of soil and plant-associated and newly described type strains.</title>
        <authorList>
            <person name="Whitman W."/>
        </authorList>
    </citation>
    <scope>NUCLEOTIDE SEQUENCE [LARGE SCALE GENOMIC DNA]</scope>
    <source>
        <strain evidence="7 8">CECT 3302</strain>
    </source>
</reference>
<evidence type="ECO:0000256" key="1">
    <source>
        <dbReference type="ARBA" id="ARBA00004651"/>
    </source>
</evidence>
<feature type="transmembrane region" description="Helical" evidence="6">
    <location>
        <begin position="33"/>
        <end position="56"/>
    </location>
</feature>
<name>A0A7W5F916_9ACTN</name>
<feature type="transmembrane region" description="Helical" evidence="6">
    <location>
        <begin position="216"/>
        <end position="237"/>
    </location>
</feature>
<dbReference type="PIRSF" id="PIRSF006060">
    <property type="entry name" value="AA_transporter"/>
    <property type="match status" value="1"/>
</dbReference>
<sequence length="480" mass="48742">MTPINAPAEEPVAPADALPVDGLDREHLSRNQLVGLALASYVPPVGLASVPALVLVTAGNGSWLGALIAAVATSLVGLSVIAFARRYVVTGSIYSYLPHVFGPWARILAGAALFLGYVAQIGAIAFLVGLFSGSFLLSLGFEASFDVGVQMLIYSAAVLIAGTIAYRGLDTSVRTAVTLAVVSVPLMLVITVAAAASAGLDLGAQLSLEGATPSGIFQGVAAGAVFLVGFESSTALAAETRDARRSVPLAVMCVPVGLGALYVVATLLQVPALVAASDALAAGTSPAAALAVEGGLGSTVATATDLVLAVATFAALIGFVNYGSRFVATLTADGLLPARVGRIHPRHHSPAVAVVTICVLGLGAILVMVALNPDNILGVYNSVATLIVYFWVVPYLLICAGALRLLGREGRLGPIAVIGAALGAAAMAWMYLNGLVNPPAPPLDAMSYVAVVAMAVVFVAFLAVDRLARARRTASHQTHH</sequence>
<evidence type="ECO:0000256" key="4">
    <source>
        <dbReference type="ARBA" id="ARBA00022989"/>
    </source>
</evidence>
<dbReference type="EMBL" id="JACHXG010000005">
    <property type="protein sequence ID" value="MBB3089755.1"/>
    <property type="molecule type" value="Genomic_DNA"/>
</dbReference>
<feature type="transmembrane region" description="Helical" evidence="6">
    <location>
        <begin position="349"/>
        <end position="371"/>
    </location>
</feature>
<keyword evidence="4 6" id="KW-1133">Transmembrane helix</keyword>
<feature type="transmembrane region" description="Helical" evidence="6">
    <location>
        <begin position="306"/>
        <end position="328"/>
    </location>
</feature>
<dbReference type="GO" id="GO:0022857">
    <property type="term" value="F:transmembrane transporter activity"/>
    <property type="evidence" value="ECO:0007669"/>
    <property type="project" value="InterPro"/>
</dbReference>
<dbReference type="Gene3D" id="1.20.1740.10">
    <property type="entry name" value="Amino acid/polyamine transporter I"/>
    <property type="match status" value="1"/>
</dbReference>
<dbReference type="PANTHER" id="PTHR42770">
    <property type="entry name" value="AMINO ACID TRANSPORTER-RELATED"/>
    <property type="match status" value="1"/>
</dbReference>
<dbReference type="Pfam" id="PF13520">
    <property type="entry name" value="AA_permease_2"/>
    <property type="match status" value="1"/>
</dbReference>
<protein>
    <submittedName>
        <fullName evidence="7">Amino acid transporter</fullName>
    </submittedName>
</protein>
<keyword evidence="8" id="KW-1185">Reference proteome</keyword>